<keyword evidence="6" id="KW-1185">Reference proteome</keyword>
<dbReference type="PANTHER" id="PTHR46219">
    <property type="entry name" value="PROTEIN CBG11138"/>
    <property type="match status" value="1"/>
</dbReference>
<dbReference type="PROSITE" id="PS51670">
    <property type="entry name" value="SHKT"/>
    <property type="match status" value="2"/>
</dbReference>
<evidence type="ECO:0000256" key="1">
    <source>
        <dbReference type="PROSITE-ProRule" id="PRU01005"/>
    </source>
</evidence>
<dbReference type="Pfam" id="PF04942">
    <property type="entry name" value="CC"/>
    <property type="match status" value="1"/>
</dbReference>
<feature type="signal peptide" evidence="3">
    <location>
        <begin position="1"/>
        <end position="17"/>
    </location>
</feature>
<protein>
    <recommendedName>
        <fullName evidence="4">ShKT domain-containing protein</fullName>
    </recommendedName>
</protein>
<comment type="caution">
    <text evidence="5">The sequence shown here is derived from an EMBL/GenBank/DDBJ whole genome shotgun (WGS) entry which is preliminary data.</text>
</comment>
<evidence type="ECO:0000259" key="4">
    <source>
        <dbReference type="PROSITE" id="PS51670"/>
    </source>
</evidence>
<reference evidence="6" key="1">
    <citation type="submission" date="2017-10" db="EMBL/GenBank/DDBJ databases">
        <title>Rapid genome shrinkage in a self-fertile nematode reveals novel sperm competition proteins.</title>
        <authorList>
            <person name="Yin D."/>
            <person name="Schwarz E.M."/>
            <person name="Thomas C.G."/>
            <person name="Felde R.L."/>
            <person name="Korf I.F."/>
            <person name="Cutter A.D."/>
            <person name="Schartner C.M."/>
            <person name="Ralston E.J."/>
            <person name="Meyer B.J."/>
            <person name="Haag E.S."/>
        </authorList>
    </citation>
    <scope>NUCLEOTIDE SEQUENCE [LARGE SCALE GENOMIC DNA]</scope>
    <source>
        <strain evidence="6">JU1422</strain>
    </source>
</reference>
<feature type="chain" id="PRO_5013727756" description="ShKT domain-containing protein" evidence="3">
    <location>
        <begin position="18"/>
        <end position="220"/>
    </location>
</feature>
<sequence length="220" mass="23239">MCKILAFFALVVFSASGTSTPSPPVSSEHKPPVAKSHPFQAGLPTASGSFSPPPSSGLFSSGLPTSITGPSGINFGFPTPATIPAPTTTTCRTRPIGEAIYNQCPTGHTLISSGECCPTQQVLPSPTSHSTCFDKANANGINECPQWKEYCHHMFYKSYMIHHCPQTCGLCPATASTTCVDSINPTTGRSECLANIGLCNNASLKDWMKIQCPKTCGYCQ</sequence>
<organism evidence="5 6">
    <name type="scientific">Caenorhabditis nigoni</name>
    <dbReference type="NCBI Taxonomy" id="1611254"/>
    <lineage>
        <taxon>Eukaryota</taxon>
        <taxon>Metazoa</taxon>
        <taxon>Ecdysozoa</taxon>
        <taxon>Nematoda</taxon>
        <taxon>Chromadorea</taxon>
        <taxon>Rhabditida</taxon>
        <taxon>Rhabditina</taxon>
        <taxon>Rhabditomorpha</taxon>
        <taxon>Rhabditoidea</taxon>
        <taxon>Rhabditidae</taxon>
        <taxon>Peloderinae</taxon>
        <taxon>Caenorhabditis</taxon>
    </lineage>
</organism>
<dbReference type="InterPro" id="IPR003582">
    <property type="entry name" value="ShKT_dom"/>
</dbReference>
<evidence type="ECO:0000256" key="2">
    <source>
        <dbReference type="SAM" id="MobiDB-lite"/>
    </source>
</evidence>
<keyword evidence="3" id="KW-0732">Signal</keyword>
<dbReference type="OrthoDB" id="5863778at2759"/>
<dbReference type="Gene3D" id="1.10.10.1940">
    <property type="match status" value="1"/>
</dbReference>
<feature type="domain" description="ShKT" evidence="4">
    <location>
        <begin position="179"/>
        <end position="219"/>
    </location>
</feature>
<dbReference type="SMART" id="SM00254">
    <property type="entry name" value="ShKT"/>
    <property type="match status" value="2"/>
</dbReference>
<gene>
    <name evidence="5" type="primary">Cnig_chr_II.g6947</name>
    <name evidence="5" type="ORF">B9Z55_006947</name>
</gene>
<evidence type="ECO:0000313" key="6">
    <source>
        <dbReference type="Proteomes" id="UP000230233"/>
    </source>
</evidence>
<feature type="region of interest" description="Disordered" evidence="2">
    <location>
        <begin position="17"/>
        <end position="62"/>
    </location>
</feature>
<dbReference type="Proteomes" id="UP000230233">
    <property type="component" value="Chromosome II"/>
</dbReference>
<dbReference type="PANTHER" id="PTHR46219:SF8">
    <property type="entry name" value="SHKT DOMAIN-CONTAINING PROTEIN"/>
    <property type="match status" value="1"/>
</dbReference>
<dbReference type="Pfam" id="PF01549">
    <property type="entry name" value="ShK"/>
    <property type="match status" value="2"/>
</dbReference>
<accession>A0A2G5V7D6</accession>
<feature type="domain" description="ShKT" evidence="4">
    <location>
        <begin position="132"/>
        <end position="171"/>
    </location>
</feature>
<proteinExistence type="predicted"/>
<comment type="caution">
    <text evidence="1">Lacks conserved residue(s) required for the propagation of feature annotation.</text>
</comment>
<dbReference type="Gene3D" id="1.10.10.1870">
    <property type="entry name" value="ShTK domain-like"/>
    <property type="match status" value="1"/>
</dbReference>
<evidence type="ECO:0000256" key="3">
    <source>
        <dbReference type="SAM" id="SignalP"/>
    </source>
</evidence>
<dbReference type="InterPro" id="IPR007026">
    <property type="entry name" value="CC_domain"/>
</dbReference>
<name>A0A2G5V7D6_9PELO</name>
<dbReference type="AlphaFoldDB" id="A0A2G5V7D6"/>
<evidence type="ECO:0000313" key="5">
    <source>
        <dbReference type="EMBL" id="PIC47689.1"/>
    </source>
</evidence>
<dbReference type="EMBL" id="PDUG01000002">
    <property type="protein sequence ID" value="PIC47689.1"/>
    <property type="molecule type" value="Genomic_DNA"/>
</dbReference>